<reference evidence="5 6" key="1">
    <citation type="journal article" date="2016" name="Genome Biol. Evol.">
        <title>Gene Family Evolution Reflects Adaptation to Soil Environmental Stressors in the Genome of the Collembolan Orchesella cincta.</title>
        <authorList>
            <person name="Faddeeva-Vakhrusheva A."/>
            <person name="Derks M.F."/>
            <person name="Anvar S.Y."/>
            <person name="Agamennone V."/>
            <person name="Suring W."/>
            <person name="Smit S."/>
            <person name="van Straalen N.M."/>
            <person name="Roelofs D."/>
        </authorList>
    </citation>
    <scope>NUCLEOTIDE SEQUENCE [LARGE SCALE GENOMIC DNA]</scope>
    <source>
        <tissue evidence="5">Mixed pool</tissue>
    </source>
</reference>
<feature type="transmembrane region" description="Helical" evidence="3">
    <location>
        <begin position="439"/>
        <end position="462"/>
    </location>
</feature>
<dbReference type="OMA" id="LANIRVC"/>
<evidence type="ECO:0000256" key="2">
    <source>
        <dbReference type="SAM" id="MobiDB-lite"/>
    </source>
</evidence>
<feature type="transmembrane region" description="Helical" evidence="3">
    <location>
        <begin position="933"/>
        <end position="956"/>
    </location>
</feature>
<evidence type="ECO:0000256" key="3">
    <source>
        <dbReference type="SAM" id="Phobius"/>
    </source>
</evidence>
<sequence length="1020" mass="114959">MEMEKISEAGASMSRIRNSTGHSMTSLQKISLAITGTMERFFYRWGFIVATYPYRFISVCLLFTAICGLGLVNFTLENRPDKLWIPRDSAFAHNTEWLRDNFPSPVRQSHVIITADNVLDPGIMKMILEIHESVKNISVFDNKKWEDICFRLPITKFDLERRRRRRRSPTNSSHHEYDAFFGSAFSGFDEFDSEFFTSDASTNNTTKGGDVRSFDPMLSLPEDIYCSIIDNLDDACWEINPLELWSYNRTEVESLTKEEIIQVFNTRLISPIFGRVVNYTADLGGNIERNSLGQIIKAESISLKWFVAINQSEVRAGRAVPDMGTGEVADETGLAWETEFIYLMDSITKQMPDGVNLYFATGRSFGDISQGLIFDDGLMLVAGFFIMFLYVSTMLGKFNLVEQRLMANKNRHCVSIISFIISYGVGSACFLVYGPVNKILPFLLLGIGVDDMFVIVQCWNNLFPDCLSKPNKLSIPERMGMALKHAGVSITVTSLTDIAAFGVGASTILPGLQSFCVYAAIGILAIFLLQSTFFVAWFALDQKRVEERRNAYCCCIQYRDDKFIPNSYSQRSYAQIFFDEYFSKYLFTPVAKTLVITVTLGCLATTIYGNTQLRQEFDPIWFLPEGSHLSQFLEKREVKYPGIGFPGFVVAHQVNWTASFPQVEQFMHDFQGSNNIYEFDNWYEDFKEYSNENFGTKIPEKALAPSKFKRNMGKFLYSPAGSKHRAYFKVAGNFSCGDKLPPVQMVLMPFRFKYFHGPEEHIPGMHAVKALVKNANLTFNDNSDGHMFAWSTGFVTWESDELITAELYRSVALSLACVLITIFFLLANLRMCLLCGVCVIFTIINVGGFMYFWDLTINMVSCIDIVLAIGLCVDYASHIGLAFMTCSGSRNSRAKQALRNIGPAVLNGGFSTFISISLLARSQSLAFISFYKIFTIVVGFGLFHGLIFLPVILSILGPDPYPNAFSSGTEYHFDEKGKTVEMQAISTRSIKLEKRSPDDNSNNGEALPVHDPLIFEPASV</sequence>
<dbReference type="InterPro" id="IPR051697">
    <property type="entry name" value="Patched_domain-protein"/>
</dbReference>
<dbReference type="Proteomes" id="UP000094527">
    <property type="component" value="Unassembled WGS sequence"/>
</dbReference>
<dbReference type="InterPro" id="IPR053958">
    <property type="entry name" value="HMGCR/SNAP/NPC1-like_SSD"/>
</dbReference>
<dbReference type="Gene3D" id="1.20.1640.10">
    <property type="entry name" value="Multidrug efflux transporter AcrB transmembrane domain"/>
    <property type="match status" value="2"/>
</dbReference>
<feature type="transmembrane region" description="Helical" evidence="3">
    <location>
        <begin position="517"/>
        <end position="540"/>
    </location>
</feature>
<dbReference type="AlphaFoldDB" id="A0A1D2MTQ6"/>
<dbReference type="STRING" id="48709.A0A1D2MTQ6"/>
<keyword evidence="3" id="KW-0812">Transmembrane</keyword>
<feature type="transmembrane region" description="Helical" evidence="3">
    <location>
        <begin position="807"/>
        <end position="826"/>
    </location>
</feature>
<feature type="transmembrane region" description="Helical" evidence="3">
    <location>
        <begin position="54"/>
        <end position="76"/>
    </location>
</feature>
<gene>
    <name evidence="5" type="ORF">Ocin01_10180</name>
</gene>
<proteinExistence type="inferred from homology"/>
<feature type="transmembrane region" description="Helical" evidence="3">
    <location>
        <begin position="904"/>
        <end position="921"/>
    </location>
</feature>
<dbReference type="PROSITE" id="PS50156">
    <property type="entry name" value="SSD"/>
    <property type="match status" value="1"/>
</dbReference>
<feature type="domain" description="SSD" evidence="4">
    <location>
        <begin position="376"/>
        <end position="540"/>
    </location>
</feature>
<feature type="transmembrane region" description="Helical" evidence="3">
    <location>
        <begin position="413"/>
        <end position="433"/>
    </location>
</feature>
<dbReference type="Pfam" id="PF12349">
    <property type="entry name" value="Sterol-sensing"/>
    <property type="match status" value="1"/>
</dbReference>
<accession>A0A1D2MTQ6</accession>
<feature type="transmembrane region" description="Helical" evidence="3">
    <location>
        <begin position="585"/>
        <end position="608"/>
    </location>
</feature>
<feature type="transmembrane region" description="Helical" evidence="3">
    <location>
        <begin position="483"/>
        <end position="505"/>
    </location>
</feature>
<name>A0A1D2MTQ6_ORCCI</name>
<dbReference type="InterPro" id="IPR000731">
    <property type="entry name" value="SSD"/>
</dbReference>
<evidence type="ECO:0000259" key="4">
    <source>
        <dbReference type="PROSITE" id="PS50156"/>
    </source>
</evidence>
<feature type="transmembrane region" description="Helical" evidence="3">
    <location>
        <begin position="865"/>
        <end position="884"/>
    </location>
</feature>
<organism evidence="5 6">
    <name type="scientific">Orchesella cincta</name>
    <name type="common">Springtail</name>
    <name type="synonym">Podura cincta</name>
    <dbReference type="NCBI Taxonomy" id="48709"/>
    <lineage>
        <taxon>Eukaryota</taxon>
        <taxon>Metazoa</taxon>
        <taxon>Ecdysozoa</taxon>
        <taxon>Arthropoda</taxon>
        <taxon>Hexapoda</taxon>
        <taxon>Collembola</taxon>
        <taxon>Entomobryomorpha</taxon>
        <taxon>Entomobryoidea</taxon>
        <taxon>Orchesellidae</taxon>
        <taxon>Orchesellinae</taxon>
        <taxon>Orchesella</taxon>
    </lineage>
</organism>
<dbReference type="OrthoDB" id="6510177at2759"/>
<dbReference type="GO" id="GO:0016020">
    <property type="term" value="C:membrane"/>
    <property type="evidence" value="ECO:0007669"/>
    <property type="project" value="TreeGrafter"/>
</dbReference>
<dbReference type="PANTHER" id="PTHR10796:SF130">
    <property type="entry name" value="PATCHED DOMAIN-CONTAINING PROTEIN 3-LIKE PROTEIN"/>
    <property type="match status" value="1"/>
</dbReference>
<evidence type="ECO:0000313" key="6">
    <source>
        <dbReference type="Proteomes" id="UP000094527"/>
    </source>
</evidence>
<keyword evidence="3" id="KW-0472">Membrane</keyword>
<feature type="region of interest" description="Disordered" evidence="2">
    <location>
        <begin position="992"/>
        <end position="1011"/>
    </location>
</feature>
<keyword evidence="6" id="KW-1185">Reference proteome</keyword>
<evidence type="ECO:0000313" key="5">
    <source>
        <dbReference type="EMBL" id="ODM96499.1"/>
    </source>
</evidence>
<feature type="transmembrane region" description="Helical" evidence="3">
    <location>
        <begin position="378"/>
        <end position="401"/>
    </location>
</feature>
<dbReference type="EMBL" id="LJIJ01000535">
    <property type="protein sequence ID" value="ODM96499.1"/>
    <property type="molecule type" value="Genomic_DNA"/>
</dbReference>
<dbReference type="SUPFAM" id="SSF82866">
    <property type="entry name" value="Multidrug efflux transporter AcrB transmembrane domain"/>
    <property type="match status" value="2"/>
</dbReference>
<dbReference type="PANTHER" id="PTHR10796">
    <property type="entry name" value="PATCHED-RELATED"/>
    <property type="match status" value="1"/>
</dbReference>
<protein>
    <submittedName>
        <fullName evidence="5">Niemann-Pick C1 protein</fullName>
    </submittedName>
</protein>
<comment type="similarity">
    <text evidence="1">Belongs to the patched family.</text>
</comment>
<evidence type="ECO:0000256" key="1">
    <source>
        <dbReference type="ARBA" id="ARBA00005585"/>
    </source>
</evidence>
<keyword evidence="3" id="KW-1133">Transmembrane helix</keyword>
<feature type="transmembrane region" description="Helical" evidence="3">
    <location>
        <begin position="833"/>
        <end position="853"/>
    </location>
</feature>
<comment type="caution">
    <text evidence="5">The sequence shown here is derived from an EMBL/GenBank/DDBJ whole genome shotgun (WGS) entry which is preliminary data.</text>
</comment>